<dbReference type="RefSeq" id="WP_072838741.1">
    <property type="nucleotide sequence ID" value="NZ_FQVF01000005.1"/>
</dbReference>
<proteinExistence type="inferred from homology"/>
<dbReference type="EMBL" id="FQVF01000005">
    <property type="protein sequence ID" value="SHE99953.1"/>
    <property type="molecule type" value="Genomic_DNA"/>
</dbReference>
<evidence type="ECO:0000313" key="3">
    <source>
        <dbReference type="EMBL" id="SHE99953.1"/>
    </source>
</evidence>
<dbReference type="AlphaFoldDB" id="A0A1M4Y309"/>
<accession>A0A1M4Y309</accession>
<dbReference type="InterPro" id="IPR007157">
    <property type="entry name" value="PspA_VIPP1"/>
</dbReference>
<dbReference type="InterPro" id="IPR014319">
    <property type="entry name" value="Phageshock_PspA"/>
</dbReference>
<dbReference type="OrthoDB" id="9779630at2"/>
<sequence length="223" mass="25630">MGIFSRMTDIINSNLTSLLDKAEDPKKMIRMMIQEMEETLVEVRSSSARVIADRKTTGRRLERMRSEAAEWEGKAMLAINKGREDLARAALSEKQQIEKEIAAIDKELSALDEHLEHLNEEVGQLQIKLNDAKAKQKAMLLRQSSVESRMRVKRQNHKEALDDAFEKFERFERRVDSLEGQLESMDIGMQPKADLKSQIDALAEDDDINDELARLKEKMTKTN</sequence>
<dbReference type="NCBIfam" id="TIGR02977">
    <property type="entry name" value="phageshock_pspA"/>
    <property type="match status" value="1"/>
</dbReference>
<keyword evidence="2" id="KW-0175">Coiled coil</keyword>
<evidence type="ECO:0000313" key="4">
    <source>
        <dbReference type="Proteomes" id="UP000184517"/>
    </source>
</evidence>
<dbReference type="Proteomes" id="UP000184517">
    <property type="component" value="Unassembled WGS sequence"/>
</dbReference>
<feature type="coiled-coil region" evidence="2">
    <location>
        <begin position="87"/>
        <end position="181"/>
    </location>
</feature>
<gene>
    <name evidence="3" type="ORF">SAMN02745753_01107</name>
</gene>
<dbReference type="Pfam" id="PF04012">
    <property type="entry name" value="PspA_IM30"/>
    <property type="match status" value="1"/>
</dbReference>
<organism evidence="3 4">
    <name type="scientific">Marinomonas polaris DSM 16579</name>
    <dbReference type="NCBI Taxonomy" id="1122206"/>
    <lineage>
        <taxon>Bacteria</taxon>
        <taxon>Pseudomonadati</taxon>
        <taxon>Pseudomonadota</taxon>
        <taxon>Gammaproteobacteria</taxon>
        <taxon>Oceanospirillales</taxon>
        <taxon>Oceanospirillaceae</taxon>
        <taxon>Marinomonas</taxon>
    </lineage>
</organism>
<dbReference type="PANTHER" id="PTHR31088:SF6">
    <property type="entry name" value="PHAGE SHOCK PROTEIN A"/>
    <property type="match status" value="1"/>
</dbReference>
<dbReference type="STRING" id="1122206.SAMN02745753_01107"/>
<protein>
    <submittedName>
        <fullName evidence="3">Phage shock protein A (PspA) family protein</fullName>
    </submittedName>
</protein>
<evidence type="ECO:0000256" key="2">
    <source>
        <dbReference type="SAM" id="Coils"/>
    </source>
</evidence>
<dbReference type="PANTHER" id="PTHR31088">
    <property type="entry name" value="MEMBRANE-ASSOCIATED PROTEIN VIPP1, CHLOROPLASTIC"/>
    <property type="match status" value="1"/>
</dbReference>
<name>A0A1M4Y309_9GAMM</name>
<dbReference type="GO" id="GO:0005829">
    <property type="term" value="C:cytosol"/>
    <property type="evidence" value="ECO:0007669"/>
    <property type="project" value="TreeGrafter"/>
</dbReference>
<reference evidence="4" key="1">
    <citation type="submission" date="2016-11" db="EMBL/GenBank/DDBJ databases">
        <authorList>
            <person name="Varghese N."/>
            <person name="Submissions S."/>
        </authorList>
    </citation>
    <scope>NUCLEOTIDE SEQUENCE [LARGE SCALE GENOMIC DNA]</scope>
    <source>
        <strain evidence="4">DSM 16579</strain>
    </source>
</reference>
<evidence type="ECO:0000256" key="1">
    <source>
        <dbReference type="ARBA" id="ARBA00043985"/>
    </source>
</evidence>
<dbReference type="GO" id="GO:0009271">
    <property type="term" value="P:phage shock"/>
    <property type="evidence" value="ECO:0007669"/>
    <property type="project" value="TreeGrafter"/>
</dbReference>
<comment type="similarity">
    <text evidence="1">Belongs to the PspA/Vipp/IM30 family.</text>
</comment>
<keyword evidence="4" id="KW-1185">Reference proteome</keyword>